<dbReference type="NCBIfam" id="TIGR01488">
    <property type="entry name" value="HAD-SF-IB"/>
    <property type="match status" value="1"/>
</dbReference>
<comment type="similarity">
    <text evidence="1">Belongs to the HAD-like hydrolase superfamily. SerB family.</text>
</comment>
<dbReference type="EMBL" id="CP017962">
    <property type="protein sequence ID" value="APC49293.1"/>
    <property type="molecule type" value="Genomic_DNA"/>
</dbReference>
<dbReference type="PANTHER" id="PTHR43344:SF13">
    <property type="entry name" value="PHOSPHATASE RV3661-RELATED"/>
    <property type="match status" value="1"/>
</dbReference>
<accession>A0AAC9J2D2</accession>
<dbReference type="InterPro" id="IPR036412">
    <property type="entry name" value="HAD-like_sf"/>
</dbReference>
<dbReference type="InterPro" id="IPR050582">
    <property type="entry name" value="HAD-like_SerB"/>
</dbReference>
<protein>
    <submittedName>
        <fullName evidence="5">Haloacid dehalogenase</fullName>
    </submittedName>
</protein>
<reference evidence="5 6" key="1">
    <citation type="submission" date="2016-11" db="EMBL/GenBank/DDBJ databases">
        <title>Complete genome sequencing of Virgibacillus halodenitrificans PDB-F2.</title>
        <authorList>
            <person name="Sun Z."/>
            <person name="Zhou Y."/>
            <person name="Li H."/>
        </authorList>
    </citation>
    <scope>NUCLEOTIDE SEQUENCE [LARGE SCALE GENOMIC DNA]</scope>
    <source>
        <strain evidence="5 6">PDB-F2</strain>
    </source>
</reference>
<dbReference type="AlphaFoldDB" id="A0AAC9J2D2"/>
<dbReference type="InterPro" id="IPR006385">
    <property type="entry name" value="HAD_hydro_SerB1"/>
</dbReference>
<dbReference type="InterPro" id="IPR023214">
    <property type="entry name" value="HAD_sf"/>
</dbReference>
<dbReference type="Gene3D" id="1.20.1440.100">
    <property type="entry name" value="SG protein - dephosphorylation function"/>
    <property type="match status" value="1"/>
</dbReference>
<dbReference type="RefSeq" id="WP_071649389.1">
    <property type="nucleotide sequence ID" value="NZ_CP017962.1"/>
</dbReference>
<dbReference type="Pfam" id="PF12710">
    <property type="entry name" value="HAD"/>
    <property type="match status" value="1"/>
</dbReference>
<proteinExistence type="inferred from homology"/>
<dbReference type="Proteomes" id="UP000182945">
    <property type="component" value="Chromosome"/>
</dbReference>
<sequence length="225" mass="25255">MAIVTVDFDGTLYKGDSFKIMFQIAKKEYTRKDWVPVTVGLGKAGISGIINGKNAFKKEFFKAFAKGFRGKTKQEMDTFFEKLVDLGKTEVHTELIDRIKEHQSNGDTIILLSGALQPFLEAFVKEVDLKDIHIISTTLTYYPNGVCTGELGNIVNGEGKVTEVKKWIMRAKKEGHISNEELNEIWAYADSETDIPLFQLADYPVVVNPTPAMKQVAVNNAWPLF</sequence>
<keyword evidence="3" id="KW-0378">Hydrolase</keyword>
<evidence type="ECO:0000313" key="5">
    <source>
        <dbReference type="EMBL" id="APC49293.1"/>
    </source>
</evidence>
<dbReference type="KEGG" id="vhl:BME96_14300"/>
<dbReference type="NCBIfam" id="TIGR01490">
    <property type="entry name" value="HAD-SF-IB-hyp1"/>
    <property type="match status" value="1"/>
</dbReference>
<dbReference type="GO" id="GO:0046872">
    <property type="term" value="F:metal ion binding"/>
    <property type="evidence" value="ECO:0007669"/>
    <property type="project" value="UniProtKB-KW"/>
</dbReference>
<dbReference type="GO" id="GO:0016787">
    <property type="term" value="F:hydrolase activity"/>
    <property type="evidence" value="ECO:0007669"/>
    <property type="project" value="UniProtKB-KW"/>
</dbReference>
<dbReference type="Gene3D" id="3.40.50.1000">
    <property type="entry name" value="HAD superfamily/HAD-like"/>
    <property type="match status" value="1"/>
</dbReference>
<evidence type="ECO:0000256" key="4">
    <source>
        <dbReference type="ARBA" id="ARBA00022842"/>
    </source>
</evidence>
<name>A0AAC9J2D2_VIRHA</name>
<evidence type="ECO:0000256" key="2">
    <source>
        <dbReference type="ARBA" id="ARBA00022723"/>
    </source>
</evidence>
<evidence type="ECO:0000256" key="3">
    <source>
        <dbReference type="ARBA" id="ARBA00022801"/>
    </source>
</evidence>
<gene>
    <name evidence="5" type="ORF">BME96_14300</name>
</gene>
<dbReference type="PANTHER" id="PTHR43344">
    <property type="entry name" value="PHOSPHOSERINE PHOSPHATASE"/>
    <property type="match status" value="1"/>
</dbReference>
<organism evidence="5 6">
    <name type="scientific">Virgibacillus halodenitrificans</name>
    <name type="common">Bacillus halodenitrificans</name>
    <dbReference type="NCBI Taxonomy" id="1482"/>
    <lineage>
        <taxon>Bacteria</taxon>
        <taxon>Bacillati</taxon>
        <taxon>Bacillota</taxon>
        <taxon>Bacilli</taxon>
        <taxon>Bacillales</taxon>
        <taxon>Bacillaceae</taxon>
        <taxon>Virgibacillus</taxon>
    </lineage>
</organism>
<evidence type="ECO:0000313" key="6">
    <source>
        <dbReference type="Proteomes" id="UP000182945"/>
    </source>
</evidence>
<keyword evidence="2" id="KW-0479">Metal-binding</keyword>
<dbReference type="GeneID" id="71515581"/>
<evidence type="ECO:0000256" key="1">
    <source>
        <dbReference type="ARBA" id="ARBA00009184"/>
    </source>
</evidence>
<dbReference type="SUPFAM" id="SSF56784">
    <property type="entry name" value="HAD-like"/>
    <property type="match status" value="1"/>
</dbReference>
<keyword evidence="4" id="KW-0460">Magnesium</keyword>